<feature type="chain" id="PRO_5040997008" evidence="1">
    <location>
        <begin position="16"/>
        <end position="149"/>
    </location>
</feature>
<proteinExistence type="predicted"/>
<gene>
    <name evidence="2" type="ORF">Pfra01_000934500</name>
</gene>
<accession>A0A9W6XBA7</accession>
<keyword evidence="1" id="KW-0732">Signal</keyword>
<dbReference type="Proteomes" id="UP001165121">
    <property type="component" value="Unassembled WGS sequence"/>
</dbReference>
<keyword evidence="3" id="KW-1185">Reference proteome</keyword>
<comment type="caution">
    <text evidence="2">The sequence shown here is derived from an EMBL/GenBank/DDBJ whole genome shotgun (WGS) entry which is preliminary data.</text>
</comment>
<evidence type="ECO:0000256" key="1">
    <source>
        <dbReference type="SAM" id="SignalP"/>
    </source>
</evidence>
<dbReference type="AlphaFoldDB" id="A0A9W6XBA7"/>
<dbReference type="EMBL" id="BSXT01000868">
    <property type="protein sequence ID" value="GMF35375.1"/>
    <property type="molecule type" value="Genomic_DNA"/>
</dbReference>
<evidence type="ECO:0000313" key="2">
    <source>
        <dbReference type="EMBL" id="GMF35375.1"/>
    </source>
</evidence>
<name>A0A9W6XBA7_9STRA</name>
<reference evidence="2" key="1">
    <citation type="submission" date="2023-04" db="EMBL/GenBank/DDBJ databases">
        <title>Phytophthora fragariaefolia NBRC 109709.</title>
        <authorList>
            <person name="Ichikawa N."/>
            <person name="Sato H."/>
            <person name="Tonouchi N."/>
        </authorList>
    </citation>
    <scope>NUCLEOTIDE SEQUENCE</scope>
    <source>
        <strain evidence="2">NBRC 109709</strain>
    </source>
</reference>
<organism evidence="2 3">
    <name type="scientific">Phytophthora fragariaefolia</name>
    <dbReference type="NCBI Taxonomy" id="1490495"/>
    <lineage>
        <taxon>Eukaryota</taxon>
        <taxon>Sar</taxon>
        <taxon>Stramenopiles</taxon>
        <taxon>Oomycota</taxon>
        <taxon>Peronosporomycetes</taxon>
        <taxon>Peronosporales</taxon>
        <taxon>Peronosporaceae</taxon>
        <taxon>Phytophthora</taxon>
    </lineage>
</organism>
<feature type="signal peptide" evidence="1">
    <location>
        <begin position="1"/>
        <end position="15"/>
    </location>
</feature>
<protein>
    <submittedName>
        <fullName evidence="2">Unnamed protein product</fullName>
    </submittedName>
</protein>
<evidence type="ECO:0000313" key="3">
    <source>
        <dbReference type="Proteomes" id="UP001165121"/>
    </source>
</evidence>
<sequence>MMVVMVAAMLVMSSASILRDTGLRRRKENGRACDHWKQVLFDRYCAREKASTIGSSGARAIRFAHIALATFAAAPVYIAGRNTGLAPAVAGFTLSLNVGAGGLPDRPFVGAGHQTQVSCAEADARHVPERISGAERDLARSKLWANFGA</sequence>